<gene>
    <name evidence="7" type="ORF">GOP47_0010357</name>
</gene>
<keyword evidence="3" id="KW-0539">Nucleus</keyword>
<dbReference type="InterPro" id="IPR036093">
    <property type="entry name" value="NAC_dom_sf"/>
</dbReference>
<keyword evidence="5" id="KW-0472">Membrane</keyword>
<keyword evidence="5" id="KW-0812">Transmembrane</keyword>
<dbReference type="OrthoDB" id="1968921at2759"/>
<dbReference type="PROSITE" id="PS51005">
    <property type="entry name" value="NAC"/>
    <property type="match status" value="1"/>
</dbReference>
<evidence type="ECO:0000256" key="2">
    <source>
        <dbReference type="ARBA" id="ARBA00023163"/>
    </source>
</evidence>
<feature type="transmembrane region" description="Helical" evidence="5">
    <location>
        <begin position="717"/>
        <end position="738"/>
    </location>
</feature>
<dbReference type="AlphaFoldDB" id="A0A9D4ZIP2"/>
<evidence type="ECO:0000313" key="8">
    <source>
        <dbReference type="Proteomes" id="UP000886520"/>
    </source>
</evidence>
<reference evidence="7" key="1">
    <citation type="submission" date="2021-01" db="EMBL/GenBank/DDBJ databases">
        <title>Adiantum capillus-veneris genome.</title>
        <authorList>
            <person name="Fang Y."/>
            <person name="Liao Q."/>
        </authorList>
    </citation>
    <scope>NUCLEOTIDE SEQUENCE</scope>
    <source>
        <strain evidence="7">H3</strain>
        <tissue evidence="7">Leaf</tissue>
    </source>
</reference>
<evidence type="ECO:0000256" key="4">
    <source>
        <dbReference type="SAM" id="MobiDB-lite"/>
    </source>
</evidence>
<evidence type="ECO:0000256" key="3">
    <source>
        <dbReference type="ARBA" id="ARBA00023242"/>
    </source>
</evidence>
<accession>A0A9D4ZIP2</accession>
<dbReference type="Gene3D" id="2.170.150.80">
    <property type="entry name" value="NAC domain"/>
    <property type="match status" value="1"/>
</dbReference>
<dbReference type="Pfam" id="PF02365">
    <property type="entry name" value="NAM"/>
    <property type="match status" value="1"/>
</dbReference>
<keyword evidence="2" id="KW-0804">Transcription</keyword>
<evidence type="ECO:0000313" key="7">
    <source>
        <dbReference type="EMBL" id="KAI5074396.1"/>
    </source>
</evidence>
<keyword evidence="8" id="KW-1185">Reference proteome</keyword>
<protein>
    <recommendedName>
        <fullName evidence="6">NAC domain-containing protein</fullName>
    </recommendedName>
</protein>
<proteinExistence type="predicted"/>
<evidence type="ECO:0000256" key="1">
    <source>
        <dbReference type="ARBA" id="ARBA00023015"/>
    </source>
</evidence>
<comment type="caution">
    <text evidence="7">The sequence shown here is derived from an EMBL/GenBank/DDBJ whole genome shotgun (WGS) entry which is preliminary data.</text>
</comment>
<feature type="domain" description="NAC" evidence="6">
    <location>
        <begin position="4"/>
        <end position="153"/>
    </location>
</feature>
<evidence type="ECO:0000259" key="6">
    <source>
        <dbReference type="PROSITE" id="PS51005"/>
    </source>
</evidence>
<dbReference type="InterPro" id="IPR003441">
    <property type="entry name" value="NAC-dom"/>
</dbReference>
<dbReference type="GO" id="GO:0006355">
    <property type="term" value="P:regulation of DNA-templated transcription"/>
    <property type="evidence" value="ECO:0007669"/>
    <property type="project" value="InterPro"/>
</dbReference>
<organism evidence="7 8">
    <name type="scientific">Adiantum capillus-veneris</name>
    <name type="common">Maidenhair fern</name>
    <dbReference type="NCBI Taxonomy" id="13818"/>
    <lineage>
        <taxon>Eukaryota</taxon>
        <taxon>Viridiplantae</taxon>
        <taxon>Streptophyta</taxon>
        <taxon>Embryophyta</taxon>
        <taxon>Tracheophyta</taxon>
        <taxon>Polypodiopsida</taxon>
        <taxon>Polypodiidae</taxon>
        <taxon>Polypodiales</taxon>
        <taxon>Pteridineae</taxon>
        <taxon>Pteridaceae</taxon>
        <taxon>Vittarioideae</taxon>
        <taxon>Adiantum</taxon>
    </lineage>
</organism>
<name>A0A9D4ZIP2_ADICA</name>
<keyword evidence="1" id="KW-0805">Transcription regulation</keyword>
<dbReference type="PANTHER" id="PTHR31744">
    <property type="entry name" value="PROTEIN CUP-SHAPED COTYLEDON 2-RELATED"/>
    <property type="match status" value="1"/>
</dbReference>
<dbReference type="EMBL" id="JABFUD020000010">
    <property type="protein sequence ID" value="KAI5074396.1"/>
    <property type="molecule type" value="Genomic_DNA"/>
</dbReference>
<dbReference type="GO" id="GO:0003677">
    <property type="term" value="F:DNA binding"/>
    <property type="evidence" value="ECO:0007669"/>
    <property type="project" value="InterPro"/>
</dbReference>
<dbReference type="Proteomes" id="UP000886520">
    <property type="component" value="Chromosome 10"/>
</dbReference>
<feature type="region of interest" description="Disordered" evidence="4">
    <location>
        <begin position="172"/>
        <end position="203"/>
    </location>
</feature>
<keyword evidence="5" id="KW-1133">Transmembrane helix</keyword>
<evidence type="ECO:0000256" key="5">
    <source>
        <dbReference type="SAM" id="Phobius"/>
    </source>
</evidence>
<sequence>MGALAPGFRFCPTDEELFIYYLRPKAWGKDVHPGTIAEVDIYKFEPWDLPDKSALSTKDPEWYFFSTQDKKYSHTARINRTTSRGYWKATGKDRKVYSGPSIVGLKKTLIYYEGRAPSGRRTNWIMHEYRLDQESEKKEKGMSVSVLCRIRKKGGPGPRNGEQYGAPVWNEGEETDEEAKSGKVSFSNDAGSLEGGNLEGGNAYDLQNQVEGLRSPRRLGPVKVELSEIDSSVNSARATDGASHSLHGTESVSATGGIMACERELNDDLKSTFDIPCFDTAPSMWEDQLAWQHQFSELQDMGTLFDSESLSVLPTLTEFDGHNLQDYVYPSFDEPEILGEMWSLVNNDNYCGLGSKEMAAPQLTSKFDGDYIELNDIEAPPSGFAVRSPLAEKRAAIKGAVQDSLACQGSATRRVRLQVPAPSPPGGRVKNVVTSEHLLATQTPQPRVGMPIHGGSEDIGRLISGSNFTYCNTPHAVESSSRSYLSKHMSTYAVSKFEIAPAQVCYVSLTDNQDGLSEMIKKTKFSTDLSVKELIGYEDGHLEVIKKTDSSTALSTKNSGQASTVKPEIVPVEICYASSIDIQDGSPEVHKKRDSSTTLLSKDEKQIDVDALGKRAVCSLDATASTSLLTEQTNFEGSELEGVASIGSSSRKRDRLRKSLKELKIKLKQTAIGAKLEGMCTKFGDRLFTHGKADDPLFPTEDETSVVNGLKSGLLAILYYLATAALILSCLFWGYHIVTAYASSVSVQ</sequence>
<dbReference type="SUPFAM" id="SSF101941">
    <property type="entry name" value="NAC domain"/>
    <property type="match status" value="1"/>
</dbReference>
<dbReference type="PANTHER" id="PTHR31744:SF210">
    <property type="entry name" value="NAC DOMAIN-CONTAINING PROTEIN 86-LIKE"/>
    <property type="match status" value="1"/>
</dbReference>